<dbReference type="EMBL" id="CP115149">
    <property type="protein sequence ID" value="WBL37472.1"/>
    <property type="molecule type" value="Genomic_DNA"/>
</dbReference>
<proteinExistence type="predicted"/>
<accession>A0ABY7MB50</accession>
<evidence type="ECO:0000259" key="2">
    <source>
        <dbReference type="Pfam" id="PF01266"/>
    </source>
</evidence>
<evidence type="ECO:0000256" key="1">
    <source>
        <dbReference type="SAM" id="MobiDB-lite"/>
    </source>
</evidence>
<name>A0ABY7MB50_9CHLR</name>
<sequence>MERYDVIIVGGGIAGSGLATVLARAGRSVLVLERTEQFRDVVRGEWIAPWGVVEARRTGLYDVLAGVSQHHLPYHVEYGEGIDPGRRTRRSWTSGRSCRGCRGRSQSGTRTPARRCSMRPSRRARRPSAG</sequence>
<keyword evidence="4" id="KW-1185">Reference proteome</keyword>
<gene>
    <name evidence="3" type="ORF">O0235_07820</name>
</gene>
<dbReference type="PANTHER" id="PTHR10835">
    <property type="entry name" value="SQUALENE MONOOXYGENASE"/>
    <property type="match status" value="1"/>
</dbReference>
<dbReference type="SUPFAM" id="SSF51905">
    <property type="entry name" value="FAD/NAD(P)-binding domain"/>
    <property type="match status" value="1"/>
</dbReference>
<feature type="region of interest" description="Disordered" evidence="1">
    <location>
        <begin position="83"/>
        <end position="130"/>
    </location>
</feature>
<feature type="compositionally biased region" description="Low complexity" evidence="1">
    <location>
        <begin position="91"/>
        <end position="111"/>
    </location>
</feature>
<dbReference type="InterPro" id="IPR040125">
    <property type="entry name" value="Squalene_monox"/>
</dbReference>
<organism evidence="3 4">
    <name type="scientific">Tepidiforma flava</name>
    <dbReference type="NCBI Taxonomy" id="3004094"/>
    <lineage>
        <taxon>Bacteria</taxon>
        <taxon>Bacillati</taxon>
        <taxon>Chloroflexota</taxon>
        <taxon>Tepidiformia</taxon>
        <taxon>Tepidiformales</taxon>
        <taxon>Tepidiformaceae</taxon>
        <taxon>Tepidiforma</taxon>
    </lineage>
</organism>
<dbReference type="InterPro" id="IPR006076">
    <property type="entry name" value="FAD-dep_OxRdtase"/>
</dbReference>
<dbReference type="PANTHER" id="PTHR10835:SF0">
    <property type="entry name" value="SQUALENE MONOOXYGENASE"/>
    <property type="match status" value="1"/>
</dbReference>
<feature type="compositionally biased region" description="Basic residues" evidence="1">
    <location>
        <begin position="112"/>
        <end position="130"/>
    </location>
</feature>
<feature type="domain" description="FAD dependent oxidoreductase" evidence="2">
    <location>
        <begin position="5"/>
        <end position="38"/>
    </location>
</feature>
<evidence type="ECO:0000313" key="3">
    <source>
        <dbReference type="EMBL" id="WBL37472.1"/>
    </source>
</evidence>
<reference evidence="3 4" key="1">
    <citation type="journal article" date="2023" name="ISME J.">
        <title>Thermophilic Dehalococcoidia with unusual traits shed light on an unexpected past.</title>
        <authorList>
            <person name="Palmer M."/>
            <person name="Covington J.K."/>
            <person name="Zhou E.M."/>
            <person name="Thomas S.C."/>
            <person name="Habib N."/>
            <person name="Seymour C.O."/>
            <person name="Lai D."/>
            <person name="Johnston J."/>
            <person name="Hashimi A."/>
            <person name="Jiao J.Y."/>
            <person name="Muok A.R."/>
            <person name="Liu L."/>
            <person name="Xian W.D."/>
            <person name="Zhi X.Y."/>
            <person name="Li M.M."/>
            <person name="Silva L.P."/>
            <person name="Bowen B.P."/>
            <person name="Louie K."/>
            <person name="Briegel A."/>
            <person name="Pett-Ridge J."/>
            <person name="Weber P.K."/>
            <person name="Tocheva E.I."/>
            <person name="Woyke T."/>
            <person name="Northen T.R."/>
            <person name="Mayali X."/>
            <person name="Li W.J."/>
            <person name="Hedlund B.P."/>
        </authorList>
    </citation>
    <scope>NUCLEOTIDE SEQUENCE [LARGE SCALE GENOMIC DNA]</scope>
    <source>
        <strain evidence="3 4">YIM 72310</strain>
    </source>
</reference>
<dbReference type="Pfam" id="PF01266">
    <property type="entry name" value="DAO"/>
    <property type="match status" value="1"/>
</dbReference>
<dbReference type="Proteomes" id="UP001212803">
    <property type="component" value="Chromosome"/>
</dbReference>
<protein>
    <submittedName>
        <fullName evidence="3">FAD-dependent oxidoreductase</fullName>
    </submittedName>
</protein>
<dbReference type="RefSeq" id="WP_270057985.1">
    <property type="nucleotide sequence ID" value="NZ_CP115149.1"/>
</dbReference>
<dbReference type="InterPro" id="IPR036188">
    <property type="entry name" value="FAD/NAD-bd_sf"/>
</dbReference>
<evidence type="ECO:0000313" key="4">
    <source>
        <dbReference type="Proteomes" id="UP001212803"/>
    </source>
</evidence>
<dbReference type="Gene3D" id="3.50.50.60">
    <property type="entry name" value="FAD/NAD(P)-binding domain"/>
    <property type="match status" value="1"/>
</dbReference>